<dbReference type="PANTHER" id="PTHR42760">
    <property type="entry name" value="SHORT-CHAIN DEHYDROGENASES/REDUCTASES FAMILY MEMBER"/>
    <property type="match status" value="1"/>
</dbReference>
<evidence type="ECO:0000313" key="3">
    <source>
        <dbReference type="Proteomes" id="UP001265746"/>
    </source>
</evidence>
<dbReference type="Pfam" id="PF13561">
    <property type="entry name" value="adh_short_C2"/>
    <property type="match status" value="1"/>
</dbReference>
<gene>
    <name evidence="2" type="ORF">N8I77_002600</name>
</gene>
<proteinExistence type="inferred from homology"/>
<dbReference type="Proteomes" id="UP001265746">
    <property type="component" value="Unassembled WGS sequence"/>
</dbReference>
<keyword evidence="3" id="KW-1185">Reference proteome</keyword>
<dbReference type="Gene3D" id="3.40.50.720">
    <property type="entry name" value="NAD(P)-binding Rossmann-like Domain"/>
    <property type="match status" value="1"/>
</dbReference>
<name>A0AAD9ST36_PHOAM</name>
<dbReference type="InterPro" id="IPR002347">
    <property type="entry name" value="SDR_fam"/>
</dbReference>
<dbReference type="EMBL" id="JAUJFL010000001">
    <property type="protein sequence ID" value="KAK2615876.1"/>
    <property type="molecule type" value="Genomic_DNA"/>
</dbReference>
<evidence type="ECO:0000256" key="1">
    <source>
        <dbReference type="ARBA" id="ARBA00006484"/>
    </source>
</evidence>
<accession>A0AAD9ST36</accession>
<organism evidence="2 3">
    <name type="scientific">Phomopsis amygdali</name>
    <name type="common">Fusicoccum amygdali</name>
    <dbReference type="NCBI Taxonomy" id="1214568"/>
    <lineage>
        <taxon>Eukaryota</taxon>
        <taxon>Fungi</taxon>
        <taxon>Dikarya</taxon>
        <taxon>Ascomycota</taxon>
        <taxon>Pezizomycotina</taxon>
        <taxon>Sordariomycetes</taxon>
        <taxon>Sordariomycetidae</taxon>
        <taxon>Diaporthales</taxon>
        <taxon>Diaporthaceae</taxon>
        <taxon>Diaporthe</taxon>
    </lineage>
</organism>
<dbReference type="PRINTS" id="PR00081">
    <property type="entry name" value="GDHRDH"/>
</dbReference>
<dbReference type="PANTHER" id="PTHR42760:SF78">
    <property type="entry name" value="3-OXOACYL-[ACYL-CARRIER-PROTEIN] REDUCTASE [NADH]"/>
    <property type="match status" value="1"/>
</dbReference>
<reference evidence="2" key="1">
    <citation type="submission" date="2023-06" db="EMBL/GenBank/DDBJ databases">
        <authorList>
            <person name="Noh H."/>
        </authorList>
    </citation>
    <scope>NUCLEOTIDE SEQUENCE</scope>
    <source>
        <strain evidence="2">DUCC20226</strain>
    </source>
</reference>
<comment type="caution">
    <text evidence="2">The sequence shown here is derived from an EMBL/GenBank/DDBJ whole genome shotgun (WGS) entry which is preliminary data.</text>
</comment>
<dbReference type="SUPFAM" id="SSF51735">
    <property type="entry name" value="NAD(P)-binding Rossmann-fold domains"/>
    <property type="match status" value="1"/>
</dbReference>
<dbReference type="Pfam" id="PF00106">
    <property type="entry name" value="adh_short"/>
    <property type="match status" value="1"/>
</dbReference>
<dbReference type="CDD" id="cd05233">
    <property type="entry name" value="SDR_c"/>
    <property type="match status" value="1"/>
</dbReference>
<dbReference type="AlphaFoldDB" id="A0AAD9ST36"/>
<dbReference type="InterPro" id="IPR036291">
    <property type="entry name" value="NAD(P)-bd_dom_sf"/>
</dbReference>
<dbReference type="GO" id="GO:0016616">
    <property type="term" value="F:oxidoreductase activity, acting on the CH-OH group of donors, NAD or NADP as acceptor"/>
    <property type="evidence" value="ECO:0007669"/>
    <property type="project" value="TreeGrafter"/>
</dbReference>
<sequence>MATEVAAAKEFTHGQPVDLDGQGVVVVTGAAGGMGRAIADAFADQGRALLLCDLVPLAETQASITESRPPLPLITTVTGDISDPAFGDKVISALNGRKVSVLAHAAGVAPSFQNGQRIFDINFTASKSLVEEMQPHLEADGAVILVASLSGTFISTFAIDMAVKRHLKGRWSPTVWLMKKWAYTSYAISKRCVQLYVQSMATKLAEQRVRIVSVSPGVIDTAMMTNYAEQPALATFVGSSGLKRMGRPAEIASVVAFLASPGASYCTGIDVLVDGGLTAQKGRAIWTTLRSLRKSRSAG</sequence>
<protein>
    <submittedName>
        <fullName evidence="2">Uncharacterized protein</fullName>
    </submittedName>
</protein>
<evidence type="ECO:0000313" key="2">
    <source>
        <dbReference type="EMBL" id="KAK2615876.1"/>
    </source>
</evidence>
<comment type="similarity">
    <text evidence="1">Belongs to the short-chain dehydrogenases/reductases (SDR) family.</text>
</comment>